<organism evidence="1 2">
    <name type="scientific">Naganishia onofrii</name>
    <dbReference type="NCBI Taxonomy" id="1851511"/>
    <lineage>
        <taxon>Eukaryota</taxon>
        <taxon>Fungi</taxon>
        <taxon>Dikarya</taxon>
        <taxon>Basidiomycota</taxon>
        <taxon>Agaricomycotina</taxon>
        <taxon>Tremellomycetes</taxon>
        <taxon>Filobasidiales</taxon>
        <taxon>Filobasidiaceae</taxon>
        <taxon>Naganishia</taxon>
    </lineage>
</organism>
<proteinExistence type="predicted"/>
<protein>
    <submittedName>
        <fullName evidence="1">Uncharacterized protein</fullName>
    </submittedName>
</protein>
<comment type="caution">
    <text evidence="1">The sequence shown here is derived from an EMBL/GenBank/DDBJ whole genome shotgun (WGS) entry which is preliminary data.</text>
</comment>
<sequence>MSSTGVPPPDVYLAPNFEPSALKVAQLRGILFAHQVTVPSTAKKADLVQLFEDNVRPRAQKLLSDASSVKPSNKGITEIGHDGEPIAAPKTAKRPRQSRVKKTVVPEVEPVFDDLDPGADGEAEDNDAEVVEIKQMSRKSTVNLAPPLNYDSPIQDNVQVSVPSTVPRTTKKKPSVGILREESEPEDEKTKGNSKAGKIDVETAAPDVTRHSKARKSVMLQEDRDVEGNSGNFSDFNPFQSGGENSPQMGVAEQVRLRKKRQTLGGATTSGTPSRANRRRSEPGQGHMFHNSVTDASPEKVSTRARAAAESGVTPPSLKKFQPELGQMRSPPDEWKKSRLSNVAAQSGDELKDEDDQPDLAEDFGDNIDLAKYEQHNKLVSERISGRTRSSLAKMGDNGDSQRLVAQRVPSTEDTAAANDSVSVVHSTEEVATSQALIKPTVDSSSTKHLSQILIILLVSILTPVLRSWQAQSTQIGYCDTGINLNNRLIQDRREKTKKIDCKSHKIDDPEFACQIDQESFFDILGIAPDSCTPCPEHAVCQNGELLRCQQGYQLVPDWRQTELTKYLLDGLPVTGPIAFPPSCQIDFKRKALSARIAKEIESDLAKRHGDVICSQSVWSSDLFDDGLDIIRDGMSEQELKESLFAKMKLSKEDFEEQFNIAVKDLLAYDNIGIALDNGTTYYAATRSVIPTSCALKIRTAKETKQHKKEIGLLGFVSALTLLLQNRYKQKKAEDIQVKELVAISLAKLQDRKHLHFTEPEVAPEPYLRPDQMRDDVLILVPQAQRKHLWARVQGIVESNANVQIDEQEVFGDVWKTWEWVGSTRKDLQERSMFPVA</sequence>
<dbReference type="EMBL" id="JASBWV010000001">
    <property type="protein sequence ID" value="KAJ9128144.1"/>
    <property type="molecule type" value="Genomic_DNA"/>
</dbReference>
<dbReference type="Proteomes" id="UP001234202">
    <property type="component" value="Unassembled WGS sequence"/>
</dbReference>
<gene>
    <name evidence="1" type="ORF">QFC24_000436</name>
</gene>
<reference evidence="1" key="1">
    <citation type="submission" date="2023-04" db="EMBL/GenBank/DDBJ databases">
        <title>Draft Genome sequencing of Naganishia species isolated from polar environments using Oxford Nanopore Technology.</title>
        <authorList>
            <person name="Leo P."/>
            <person name="Venkateswaran K."/>
        </authorList>
    </citation>
    <scope>NUCLEOTIDE SEQUENCE</scope>
    <source>
        <strain evidence="1">DBVPG 5303</strain>
    </source>
</reference>
<keyword evidence="2" id="KW-1185">Reference proteome</keyword>
<accession>A0ACC2XXF8</accession>
<evidence type="ECO:0000313" key="1">
    <source>
        <dbReference type="EMBL" id="KAJ9128144.1"/>
    </source>
</evidence>
<name>A0ACC2XXF8_9TREE</name>
<evidence type="ECO:0000313" key="2">
    <source>
        <dbReference type="Proteomes" id="UP001234202"/>
    </source>
</evidence>